<evidence type="ECO:0000256" key="1">
    <source>
        <dbReference type="SAM" id="Phobius"/>
    </source>
</evidence>
<sequence>MILLKKLKQWKAGLIAIFISFAIAFTTYTAQTRVTEIVPDAQGGIVTVYSLIINVVLWLFLSIAIFHFMRALAQGHRFKSVITAALIFLFVGYATNTTYTAMQLNSALIAAADPTTSSHRLTELAKADIDYGYELDNRVAGNPSTPVDTLVSLYNKEGQIGTDLTLAANPNTPNEILIALSKRTNERWGDAIVNALKRNSKVISGELRFDEVMTLQGN</sequence>
<keyword evidence="3" id="KW-1185">Reference proteome</keyword>
<dbReference type="HOGENOM" id="CLU_1265521_0_0_6"/>
<protein>
    <submittedName>
        <fullName evidence="2">Uncharacterized conserved membrane protein</fullName>
    </submittedName>
</protein>
<dbReference type="GeneID" id="41336673"/>
<evidence type="ECO:0000313" key="2">
    <source>
        <dbReference type="EMBL" id="AAV82334.1"/>
    </source>
</evidence>
<evidence type="ECO:0000313" key="3">
    <source>
        <dbReference type="Proteomes" id="UP000001171"/>
    </source>
</evidence>
<gene>
    <name evidence="2" type="ordered locus">IL1496</name>
</gene>
<feature type="transmembrane region" description="Helical" evidence="1">
    <location>
        <begin position="43"/>
        <end position="66"/>
    </location>
</feature>
<keyword evidence="1" id="KW-0472">Membrane</keyword>
<keyword evidence="1" id="KW-0812">Transmembrane</keyword>
<organism evidence="2 3">
    <name type="scientific">Idiomarina loihiensis (strain ATCC BAA-735 / DSM 15497 / L2-TR)</name>
    <dbReference type="NCBI Taxonomy" id="283942"/>
    <lineage>
        <taxon>Bacteria</taxon>
        <taxon>Pseudomonadati</taxon>
        <taxon>Pseudomonadota</taxon>
        <taxon>Gammaproteobacteria</taxon>
        <taxon>Alteromonadales</taxon>
        <taxon>Idiomarinaceae</taxon>
        <taxon>Idiomarina</taxon>
    </lineage>
</organism>
<accession>Q5QXR3</accession>
<name>Q5QXR3_IDILO</name>
<dbReference type="Proteomes" id="UP000001171">
    <property type="component" value="Chromosome"/>
</dbReference>
<dbReference type="KEGG" id="ilo:IL1496"/>
<feature type="transmembrane region" description="Helical" evidence="1">
    <location>
        <begin position="12"/>
        <end position="31"/>
    </location>
</feature>
<feature type="transmembrane region" description="Helical" evidence="1">
    <location>
        <begin position="78"/>
        <end position="95"/>
    </location>
</feature>
<dbReference type="RefSeq" id="WP_011234740.1">
    <property type="nucleotide sequence ID" value="NC_006512.1"/>
</dbReference>
<dbReference type="EMBL" id="AE017340">
    <property type="protein sequence ID" value="AAV82334.1"/>
    <property type="molecule type" value="Genomic_DNA"/>
</dbReference>
<dbReference type="STRING" id="283942.IL1496"/>
<reference evidence="2 3" key="1">
    <citation type="journal article" date="2004" name="Proc. Natl. Acad. Sci. U.S.A.">
        <title>Genome sequence of the deep-sea gamma-proteobacterium Idiomarina loihiensis reveals amino acid fermentation as a source of carbon and energy.</title>
        <authorList>
            <person name="Hou S."/>
            <person name="Saw J.H."/>
            <person name="Lee K.S."/>
            <person name="Freitas T.A."/>
            <person name="Belisle C."/>
            <person name="Kawarabayasi Y."/>
            <person name="Donachie S.P."/>
            <person name="Pikina A."/>
            <person name="Galperin M.Y."/>
            <person name="Koonin E.V."/>
            <person name="Makarova K.S."/>
            <person name="Omelchenko M.V."/>
            <person name="Sorokin A."/>
            <person name="Wolf Y.I."/>
            <person name="Li Q.X."/>
            <person name="Keum Y.S."/>
            <person name="Campbell S."/>
            <person name="Denery J."/>
            <person name="Aizawa S."/>
            <person name="Shibata S."/>
            <person name="Malahoff A."/>
            <person name="Alam M."/>
        </authorList>
    </citation>
    <scope>NUCLEOTIDE SEQUENCE [LARGE SCALE GENOMIC DNA]</scope>
    <source>
        <strain evidence="3">ATCC BAA-735 / DSM 15497 / L2-TR</strain>
    </source>
</reference>
<dbReference type="OrthoDB" id="6239428at2"/>
<keyword evidence="1" id="KW-1133">Transmembrane helix</keyword>
<dbReference type="AlphaFoldDB" id="Q5QXR3"/>
<proteinExistence type="predicted"/>